<dbReference type="PANTHER" id="PTHR43611:SF3">
    <property type="entry name" value="FLAVIN MONONUCLEOTIDE HYDROLASE 1, CHLOROPLATIC"/>
    <property type="match status" value="1"/>
</dbReference>
<name>A0ABQ3Y9J8_9ACTN</name>
<accession>A0ABQ3Y9J8</accession>
<proteinExistence type="predicted"/>
<dbReference type="RefSeq" id="WP_203769555.1">
    <property type="nucleotide sequence ID" value="NZ_BAAABO010000029.1"/>
</dbReference>
<organism evidence="1 2">
    <name type="scientific">Paractinoplanes deccanensis</name>
    <dbReference type="NCBI Taxonomy" id="113561"/>
    <lineage>
        <taxon>Bacteria</taxon>
        <taxon>Bacillati</taxon>
        <taxon>Actinomycetota</taxon>
        <taxon>Actinomycetes</taxon>
        <taxon>Micromonosporales</taxon>
        <taxon>Micromonosporaceae</taxon>
        <taxon>Paractinoplanes</taxon>
    </lineage>
</organism>
<keyword evidence="2" id="KW-1185">Reference proteome</keyword>
<gene>
    <name evidence="1" type="ORF">Ade02nite_53230</name>
</gene>
<dbReference type="InterPro" id="IPR006439">
    <property type="entry name" value="HAD-SF_hydro_IA"/>
</dbReference>
<dbReference type="InterPro" id="IPR036412">
    <property type="entry name" value="HAD-like_sf"/>
</dbReference>
<evidence type="ECO:0000313" key="2">
    <source>
        <dbReference type="Proteomes" id="UP000609879"/>
    </source>
</evidence>
<dbReference type="PANTHER" id="PTHR43611">
    <property type="entry name" value="ALPHA-D-GLUCOSE 1-PHOSPHATE PHOSPHATASE"/>
    <property type="match status" value="1"/>
</dbReference>
<reference evidence="1 2" key="1">
    <citation type="submission" date="2021-01" db="EMBL/GenBank/DDBJ databases">
        <title>Whole genome shotgun sequence of Actinoplanes deccanensis NBRC 13994.</title>
        <authorList>
            <person name="Komaki H."/>
            <person name="Tamura T."/>
        </authorList>
    </citation>
    <scope>NUCLEOTIDE SEQUENCE [LARGE SCALE GENOMIC DNA]</scope>
    <source>
        <strain evidence="1 2">NBRC 13994</strain>
    </source>
</reference>
<dbReference type="EMBL" id="BOMI01000107">
    <property type="protein sequence ID" value="GID76682.1"/>
    <property type="molecule type" value="Genomic_DNA"/>
</dbReference>
<dbReference type="Gene3D" id="3.40.50.1000">
    <property type="entry name" value="HAD superfamily/HAD-like"/>
    <property type="match status" value="1"/>
</dbReference>
<protein>
    <submittedName>
        <fullName evidence="1">Haloacid dehalogenase</fullName>
    </submittedName>
</protein>
<evidence type="ECO:0000313" key="1">
    <source>
        <dbReference type="EMBL" id="GID76682.1"/>
    </source>
</evidence>
<comment type="caution">
    <text evidence="1">The sequence shown here is derived from an EMBL/GenBank/DDBJ whole genome shotgun (WGS) entry which is preliminary data.</text>
</comment>
<dbReference type="SUPFAM" id="SSF56784">
    <property type="entry name" value="HAD-like"/>
    <property type="match status" value="1"/>
</dbReference>
<sequence>MIDTLLLDVDGVLQFPRPRFVADIERDYRWAAGFLAFQRELLRDPAEARSLVGDGDLMSVVERLLPRHVSGLSAREFLDRWLAENIEVNQDLLDLLPAVEVAQIYLATNQEALRGRRVKQLYAGRPGVTGVLISHELGHRKPHRTFFDAVLARVARRPQECLFVDDKPAYVAGAADVGITGLLYRDNARFVAALKSYGLLGPGHA</sequence>
<dbReference type="Pfam" id="PF00702">
    <property type="entry name" value="Hydrolase"/>
    <property type="match status" value="1"/>
</dbReference>
<dbReference type="NCBIfam" id="TIGR01509">
    <property type="entry name" value="HAD-SF-IA-v3"/>
    <property type="match status" value="1"/>
</dbReference>
<dbReference type="Proteomes" id="UP000609879">
    <property type="component" value="Unassembled WGS sequence"/>
</dbReference>
<dbReference type="InterPro" id="IPR023214">
    <property type="entry name" value="HAD_sf"/>
</dbReference>